<dbReference type="AlphaFoldDB" id="A0A6I4M177"/>
<sequence length="81" mass="8970">MSQLDPVIVVAPAGRSLWEHAGERYPGMKYDGQKWRGIIRRNSNALKAADSSRPLTRTGKLRLFAEASELLEAIGAMPAKY</sequence>
<organism evidence="1 2">
    <name type="scientific">Sphingorhabdus profundilacus</name>
    <dbReference type="NCBI Taxonomy" id="2509718"/>
    <lineage>
        <taxon>Bacteria</taxon>
        <taxon>Pseudomonadati</taxon>
        <taxon>Pseudomonadota</taxon>
        <taxon>Alphaproteobacteria</taxon>
        <taxon>Sphingomonadales</taxon>
        <taxon>Sphingomonadaceae</taxon>
        <taxon>Sphingorhabdus</taxon>
    </lineage>
</organism>
<reference evidence="1 2" key="1">
    <citation type="submission" date="2019-01" db="EMBL/GenBank/DDBJ databases">
        <title>Sphingorhabdus lacus sp.nov., isolated from an oligotrophic freshwater lake.</title>
        <authorList>
            <person name="Park M."/>
        </authorList>
    </citation>
    <scope>NUCLEOTIDE SEQUENCE [LARGE SCALE GENOMIC DNA]</scope>
    <source>
        <strain evidence="1 2">IMCC26285</strain>
    </source>
</reference>
<dbReference type="RefSeq" id="WP_160354058.1">
    <property type="nucleotide sequence ID" value="NZ_SDWJ01000002.1"/>
</dbReference>
<proteinExistence type="predicted"/>
<keyword evidence="2" id="KW-1185">Reference proteome</keyword>
<dbReference type="Proteomes" id="UP000471147">
    <property type="component" value="Unassembled WGS sequence"/>
</dbReference>
<evidence type="ECO:0000313" key="2">
    <source>
        <dbReference type="Proteomes" id="UP000471147"/>
    </source>
</evidence>
<protein>
    <submittedName>
        <fullName evidence="1">Uncharacterized protein</fullName>
    </submittedName>
</protein>
<comment type="caution">
    <text evidence="1">The sequence shown here is derived from an EMBL/GenBank/DDBJ whole genome shotgun (WGS) entry which is preliminary data.</text>
</comment>
<evidence type="ECO:0000313" key="1">
    <source>
        <dbReference type="EMBL" id="MVZ98103.1"/>
    </source>
</evidence>
<dbReference type="EMBL" id="SDWJ01000002">
    <property type="protein sequence ID" value="MVZ98103.1"/>
    <property type="molecule type" value="Genomic_DNA"/>
</dbReference>
<gene>
    <name evidence="1" type="ORF">EUU23_10405</name>
</gene>
<name>A0A6I4M177_9SPHN</name>
<accession>A0A6I4M177</accession>